<dbReference type="PANTHER" id="PTHR45978">
    <property type="entry name" value="SPX DOMAIN-CONTAINING PROTEIN 3"/>
    <property type="match status" value="1"/>
</dbReference>
<reference evidence="2 3" key="1">
    <citation type="journal article" date="2024" name="G3 (Bethesda)">
        <title>Genome assembly of Hibiscus sabdariffa L. provides insights into metabolisms of medicinal natural products.</title>
        <authorList>
            <person name="Kim T."/>
        </authorList>
    </citation>
    <scope>NUCLEOTIDE SEQUENCE [LARGE SCALE GENOMIC DNA]</scope>
    <source>
        <strain evidence="2">TK-2024</strain>
        <tissue evidence="2">Old leaves</tissue>
    </source>
</reference>
<comment type="caution">
    <text evidence="2">The sequence shown here is derived from an EMBL/GenBank/DDBJ whole genome shotgun (WGS) entry which is preliminary data.</text>
</comment>
<protein>
    <recommendedName>
        <fullName evidence="1">SPX domain-containing protein</fullName>
    </recommendedName>
</protein>
<dbReference type="EMBL" id="JBBPBM010000020">
    <property type="protein sequence ID" value="KAK8551195.1"/>
    <property type="molecule type" value="Genomic_DNA"/>
</dbReference>
<organism evidence="2 3">
    <name type="scientific">Hibiscus sabdariffa</name>
    <name type="common">roselle</name>
    <dbReference type="NCBI Taxonomy" id="183260"/>
    <lineage>
        <taxon>Eukaryota</taxon>
        <taxon>Viridiplantae</taxon>
        <taxon>Streptophyta</taxon>
        <taxon>Embryophyta</taxon>
        <taxon>Tracheophyta</taxon>
        <taxon>Spermatophyta</taxon>
        <taxon>Magnoliopsida</taxon>
        <taxon>eudicotyledons</taxon>
        <taxon>Gunneridae</taxon>
        <taxon>Pentapetalae</taxon>
        <taxon>rosids</taxon>
        <taxon>malvids</taxon>
        <taxon>Malvales</taxon>
        <taxon>Malvaceae</taxon>
        <taxon>Malvoideae</taxon>
        <taxon>Hibiscus</taxon>
    </lineage>
</organism>
<proteinExistence type="predicted"/>
<feature type="domain" description="SPX" evidence="1">
    <location>
        <begin position="83"/>
        <end position="227"/>
    </location>
</feature>
<evidence type="ECO:0000259" key="1">
    <source>
        <dbReference type="PROSITE" id="PS51382"/>
    </source>
</evidence>
<sequence>METKALLSKTGPKTLPRGDASKPTLLSFRLVFGNNHGHGSSFRVIIRFWGQDQSTQPAHLLLSHGFIVTVLSEAAPAAGREEMKHGKKHRAEVAKSLPAWQRKFMCYKALKKRVKLINPVTCYSNGKKRSTQHMGFARLLGRELDKINTFYMDKEEDYIIMFRELEIRARNSDGNEEMLELQKQILGFHSEMVMLLHYSVINFAGLMKIVKKHKKRAGADSVYSTNMPGVLQQPFFSTDLLYNLIRGCEAILGRLSLPD</sequence>
<keyword evidence="3" id="KW-1185">Reference proteome</keyword>
<dbReference type="CDD" id="cd14481">
    <property type="entry name" value="SPX_AtSPX1_like"/>
    <property type="match status" value="1"/>
</dbReference>
<name>A0ABR2E205_9ROSI</name>
<evidence type="ECO:0000313" key="2">
    <source>
        <dbReference type="EMBL" id="KAK8551195.1"/>
    </source>
</evidence>
<accession>A0ABR2E205</accession>
<dbReference type="PROSITE" id="PS51382">
    <property type="entry name" value="SPX"/>
    <property type="match status" value="1"/>
</dbReference>
<evidence type="ECO:0000313" key="3">
    <source>
        <dbReference type="Proteomes" id="UP001472677"/>
    </source>
</evidence>
<gene>
    <name evidence="2" type="ORF">V6N12_039852</name>
</gene>
<dbReference type="PANTHER" id="PTHR45978:SF1">
    <property type="entry name" value="SPX DOMAIN-CONTAINING PROTEIN"/>
    <property type="match status" value="1"/>
</dbReference>
<dbReference type="InterPro" id="IPR004331">
    <property type="entry name" value="SPX_dom"/>
</dbReference>
<dbReference type="Proteomes" id="UP001472677">
    <property type="component" value="Unassembled WGS sequence"/>
</dbReference>
<dbReference type="InterPro" id="IPR031142">
    <property type="entry name" value="SPX_prot"/>
</dbReference>